<feature type="domain" description="THAP4-like heme-binding" evidence="1">
    <location>
        <begin position="12"/>
        <end position="173"/>
    </location>
</feature>
<dbReference type="EMBL" id="CAEZXZ010000250">
    <property type="protein sequence ID" value="CAB4717400.1"/>
    <property type="molecule type" value="Genomic_DNA"/>
</dbReference>
<dbReference type="Gene3D" id="2.40.128.20">
    <property type="match status" value="1"/>
</dbReference>
<evidence type="ECO:0000313" key="2">
    <source>
        <dbReference type="EMBL" id="CAB4717400.1"/>
    </source>
</evidence>
<dbReference type="HAMAP" id="MF_01297">
    <property type="entry name" value="nitrobindin"/>
    <property type="match status" value="1"/>
</dbReference>
<dbReference type="Pfam" id="PF08768">
    <property type="entry name" value="THAP4_heme-bd"/>
    <property type="match status" value="1"/>
</dbReference>
<dbReference type="InterPro" id="IPR014878">
    <property type="entry name" value="THAP4-like_heme-bd"/>
</dbReference>
<dbReference type="SUPFAM" id="SSF50814">
    <property type="entry name" value="Lipocalins"/>
    <property type="match status" value="1"/>
</dbReference>
<accession>A0A6J6R0L7</accession>
<dbReference type="AlphaFoldDB" id="A0A6J6R0L7"/>
<gene>
    <name evidence="2" type="ORF">UFOPK2625_01341</name>
</gene>
<organism evidence="2">
    <name type="scientific">freshwater metagenome</name>
    <dbReference type="NCBI Taxonomy" id="449393"/>
    <lineage>
        <taxon>unclassified sequences</taxon>
        <taxon>metagenomes</taxon>
        <taxon>ecological metagenomes</taxon>
    </lineage>
</organism>
<dbReference type="InterPro" id="IPR045165">
    <property type="entry name" value="Nitrobindin"/>
</dbReference>
<sequence>MAATPVGVLPAELLPLSWLVGSWVGVGTGQYPTIEDFRFGQEVSFAFDGRPFLSYWSRSWLLDDDGNRVRPLGTEAGFWRPRPNNRLEVQLAHPTGFAEVWYGQIEVTGIEDAVITGARAEIRTDVVARTESAKEYTDGQRLYGLVEGQLLWTFDMAAMGQSMTNHLAATLFRVSEGELGGE</sequence>
<dbReference type="InterPro" id="IPR022939">
    <property type="entry name" value="Nb(III)_bact/plant"/>
</dbReference>
<reference evidence="2" key="1">
    <citation type="submission" date="2020-05" db="EMBL/GenBank/DDBJ databases">
        <authorList>
            <person name="Chiriac C."/>
            <person name="Salcher M."/>
            <person name="Ghai R."/>
            <person name="Kavagutti S V."/>
        </authorList>
    </citation>
    <scope>NUCLEOTIDE SEQUENCE</scope>
</reference>
<proteinExistence type="inferred from homology"/>
<name>A0A6J6R0L7_9ZZZZ</name>
<evidence type="ECO:0000259" key="1">
    <source>
        <dbReference type="Pfam" id="PF08768"/>
    </source>
</evidence>
<dbReference type="CDD" id="cd07828">
    <property type="entry name" value="lipocalin_heme-bd-THAP4-like"/>
    <property type="match status" value="1"/>
</dbReference>
<protein>
    <submittedName>
        <fullName evidence="2">Unannotated protein</fullName>
    </submittedName>
</protein>
<dbReference type="PANTHER" id="PTHR15854:SF4">
    <property type="entry name" value="PEROXYNITRITE ISOMERASE THAP4"/>
    <property type="match status" value="1"/>
</dbReference>
<dbReference type="InterPro" id="IPR012674">
    <property type="entry name" value="Calycin"/>
</dbReference>
<dbReference type="PANTHER" id="PTHR15854">
    <property type="entry name" value="THAP4 PROTEIN"/>
    <property type="match status" value="1"/>
</dbReference>